<dbReference type="RefSeq" id="WP_184131256.1">
    <property type="nucleotide sequence ID" value="NZ_JACHFL010000004.1"/>
</dbReference>
<sequence length="74" mass="8220">MDIETTLQTGGQIAYEGYRRSTGGRTYDGRIAPLWKELPMSIQHAWQTAAECVLRDALAGVIESLREVHAEMGL</sequence>
<evidence type="ECO:0000313" key="2">
    <source>
        <dbReference type="Proteomes" id="UP000552709"/>
    </source>
</evidence>
<comment type="caution">
    <text evidence="1">The sequence shown here is derived from an EMBL/GenBank/DDBJ whole genome shotgun (WGS) entry which is preliminary data.</text>
</comment>
<evidence type="ECO:0000313" key="1">
    <source>
        <dbReference type="EMBL" id="MBB5363067.1"/>
    </source>
</evidence>
<keyword evidence="2" id="KW-1185">Reference proteome</keyword>
<proteinExistence type="predicted"/>
<name>A0A7W8JTP2_9DEIO</name>
<protein>
    <submittedName>
        <fullName evidence="1">Uncharacterized protein</fullName>
    </submittedName>
</protein>
<dbReference type="AlphaFoldDB" id="A0A7W8JTP2"/>
<dbReference type="EMBL" id="JACHFL010000004">
    <property type="protein sequence ID" value="MBB5363067.1"/>
    <property type="molecule type" value="Genomic_DNA"/>
</dbReference>
<organism evidence="1 2">
    <name type="scientific">Deinococcus humi</name>
    <dbReference type="NCBI Taxonomy" id="662880"/>
    <lineage>
        <taxon>Bacteria</taxon>
        <taxon>Thermotogati</taxon>
        <taxon>Deinococcota</taxon>
        <taxon>Deinococci</taxon>
        <taxon>Deinococcales</taxon>
        <taxon>Deinococcaceae</taxon>
        <taxon>Deinococcus</taxon>
    </lineage>
</organism>
<dbReference type="Proteomes" id="UP000552709">
    <property type="component" value="Unassembled WGS sequence"/>
</dbReference>
<gene>
    <name evidence="1" type="ORF">HNQ08_002165</name>
</gene>
<accession>A0A7W8JTP2</accession>
<reference evidence="1 2" key="1">
    <citation type="submission" date="2020-08" db="EMBL/GenBank/DDBJ databases">
        <title>Genomic Encyclopedia of Type Strains, Phase IV (KMG-IV): sequencing the most valuable type-strain genomes for metagenomic binning, comparative biology and taxonomic classification.</title>
        <authorList>
            <person name="Goeker M."/>
        </authorList>
    </citation>
    <scope>NUCLEOTIDE SEQUENCE [LARGE SCALE GENOMIC DNA]</scope>
    <source>
        <strain evidence="1 2">DSM 27939</strain>
    </source>
</reference>